<sequence length="95" mass="11504">MECYWLKKTIILPLRRLCLLLTSRLRYRKKGSILMLSTEVEACEYEDVQIMWEMLKKTDTTTHHQVARSSIWMKNKRLRNAFAWARWCTCLSKTF</sequence>
<reference evidence="1" key="1">
    <citation type="submission" date="2024-03" db="EMBL/GenBank/DDBJ databases">
        <title>WGS assembly of Saponaria officinalis var. Norfolk2.</title>
        <authorList>
            <person name="Jenkins J."/>
            <person name="Shu S."/>
            <person name="Grimwood J."/>
            <person name="Barry K."/>
            <person name="Goodstein D."/>
            <person name="Schmutz J."/>
            <person name="Leebens-Mack J."/>
            <person name="Osbourn A."/>
        </authorList>
    </citation>
    <scope>NUCLEOTIDE SEQUENCE [LARGE SCALE GENOMIC DNA]</scope>
    <source>
        <strain evidence="1">JIC</strain>
    </source>
</reference>
<gene>
    <name evidence="1" type="ORF">RND81_13G144500</name>
</gene>
<evidence type="ECO:0000313" key="1">
    <source>
        <dbReference type="EMBL" id="KAK9669623.1"/>
    </source>
</evidence>
<accession>A0AAW1GZW5</accession>
<name>A0AAW1GZW5_SAPOF</name>
<protein>
    <submittedName>
        <fullName evidence="1">Uncharacterized protein</fullName>
    </submittedName>
</protein>
<keyword evidence="2" id="KW-1185">Reference proteome</keyword>
<proteinExistence type="predicted"/>
<dbReference type="AlphaFoldDB" id="A0AAW1GZW5"/>
<comment type="caution">
    <text evidence="1">The sequence shown here is derived from an EMBL/GenBank/DDBJ whole genome shotgun (WGS) entry which is preliminary data.</text>
</comment>
<evidence type="ECO:0000313" key="2">
    <source>
        <dbReference type="Proteomes" id="UP001443914"/>
    </source>
</evidence>
<dbReference type="Proteomes" id="UP001443914">
    <property type="component" value="Unassembled WGS sequence"/>
</dbReference>
<organism evidence="1 2">
    <name type="scientific">Saponaria officinalis</name>
    <name type="common">Common soapwort</name>
    <name type="synonym">Lychnis saponaria</name>
    <dbReference type="NCBI Taxonomy" id="3572"/>
    <lineage>
        <taxon>Eukaryota</taxon>
        <taxon>Viridiplantae</taxon>
        <taxon>Streptophyta</taxon>
        <taxon>Embryophyta</taxon>
        <taxon>Tracheophyta</taxon>
        <taxon>Spermatophyta</taxon>
        <taxon>Magnoliopsida</taxon>
        <taxon>eudicotyledons</taxon>
        <taxon>Gunneridae</taxon>
        <taxon>Pentapetalae</taxon>
        <taxon>Caryophyllales</taxon>
        <taxon>Caryophyllaceae</taxon>
        <taxon>Caryophylleae</taxon>
        <taxon>Saponaria</taxon>
    </lineage>
</organism>
<dbReference type="PANTHER" id="PTHR33181">
    <property type="entry name" value="OS01G0778500 PROTEIN"/>
    <property type="match status" value="1"/>
</dbReference>
<dbReference type="EMBL" id="JBDFQZ010000013">
    <property type="protein sequence ID" value="KAK9669623.1"/>
    <property type="molecule type" value="Genomic_DNA"/>
</dbReference>
<dbReference type="PANTHER" id="PTHR33181:SF4">
    <property type="entry name" value="OVULE PROTEIN"/>
    <property type="match status" value="1"/>
</dbReference>